<dbReference type="EMBL" id="JAGQHS010000036">
    <property type="protein sequence ID" value="MCA9755927.1"/>
    <property type="molecule type" value="Genomic_DNA"/>
</dbReference>
<feature type="compositionally biased region" description="Low complexity" evidence="3">
    <location>
        <begin position="583"/>
        <end position="609"/>
    </location>
</feature>
<evidence type="ECO:0000256" key="1">
    <source>
        <dbReference type="PROSITE-ProRule" id="PRU00339"/>
    </source>
</evidence>
<evidence type="ECO:0000313" key="5">
    <source>
        <dbReference type="EMBL" id="MCA9755927.1"/>
    </source>
</evidence>
<evidence type="ECO:0000256" key="4">
    <source>
        <dbReference type="SAM" id="SignalP"/>
    </source>
</evidence>
<keyword evidence="4" id="KW-0732">Signal</keyword>
<feature type="repeat" description="TPR" evidence="1">
    <location>
        <begin position="399"/>
        <end position="432"/>
    </location>
</feature>
<dbReference type="Proteomes" id="UP000739538">
    <property type="component" value="Unassembled WGS sequence"/>
</dbReference>
<evidence type="ECO:0000256" key="3">
    <source>
        <dbReference type="SAM" id="MobiDB-lite"/>
    </source>
</evidence>
<evidence type="ECO:0000256" key="2">
    <source>
        <dbReference type="SAM" id="Coils"/>
    </source>
</evidence>
<feature type="coiled-coil region" evidence="2">
    <location>
        <begin position="339"/>
        <end position="371"/>
    </location>
</feature>
<organism evidence="5 6">
    <name type="scientific">Eiseniibacteriota bacterium</name>
    <dbReference type="NCBI Taxonomy" id="2212470"/>
    <lineage>
        <taxon>Bacteria</taxon>
        <taxon>Candidatus Eiseniibacteriota</taxon>
    </lineage>
</organism>
<accession>A0A956NB52</accession>
<feature type="signal peptide" evidence="4">
    <location>
        <begin position="1"/>
        <end position="40"/>
    </location>
</feature>
<dbReference type="Gene3D" id="2.40.160.60">
    <property type="entry name" value="Outer membrane protein transport protein (OMPP1/FadL/TodX)"/>
    <property type="match status" value="1"/>
</dbReference>
<name>A0A956NB52_UNCEI</name>
<comment type="caution">
    <text evidence="5">The sequence shown here is derived from an EMBL/GenBank/DDBJ whole genome shotgun (WGS) entry which is preliminary data.</text>
</comment>
<feature type="repeat" description="TPR" evidence="1">
    <location>
        <begin position="665"/>
        <end position="698"/>
    </location>
</feature>
<dbReference type="AlphaFoldDB" id="A0A956NB52"/>
<evidence type="ECO:0000313" key="6">
    <source>
        <dbReference type="Proteomes" id="UP000739538"/>
    </source>
</evidence>
<dbReference type="InterPro" id="IPR011990">
    <property type="entry name" value="TPR-like_helical_dom_sf"/>
</dbReference>
<dbReference type="Gene3D" id="1.25.40.10">
    <property type="entry name" value="Tetratricopeptide repeat domain"/>
    <property type="match status" value="2"/>
</dbReference>
<proteinExistence type="predicted"/>
<reference evidence="5" key="2">
    <citation type="journal article" date="2021" name="Microbiome">
        <title>Successional dynamics and alternative stable states in a saline activated sludge microbial community over 9 years.</title>
        <authorList>
            <person name="Wang Y."/>
            <person name="Ye J."/>
            <person name="Ju F."/>
            <person name="Liu L."/>
            <person name="Boyd J.A."/>
            <person name="Deng Y."/>
            <person name="Parks D.H."/>
            <person name="Jiang X."/>
            <person name="Yin X."/>
            <person name="Woodcroft B.J."/>
            <person name="Tyson G.W."/>
            <person name="Hugenholtz P."/>
            <person name="Polz M.F."/>
            <person name="Zhang T."/>
        </authorList>
    </citation>
    <scope>NUCLEOTIDE SEQUENCE</scope>
    <source>
        <strain evidence="5">HKST-UBA02</strain>
    </source>
</reference>
<dbReference type="InterPro" id="IPR019734">
    <property type="entry name" value="TPR_rpt"/>
</dbReference>
<reference evidence="5" key="1">
    <citation type="submission" date="2020-04" db="EMBL/GenBank/DDBJ databases">
        <authorList>
            <person name="Zhang T."/>
        </authorList>
    </citation>
    <scope>NUCLEOTIDE SEQUENCE</scope>
    <source>
        <strain evidence="5">HKST-UBA02</strain>
    </source>
</reference>
<feature type="chain" id="PRO_5037762653" description="Tetratricopeptide repeat protein" evidence="4">
    <location>
        <begin position="41"/>
        <end position="723"/>
    </location>
</feature>
<feature type="region of interest" description="Disordered" evidence="3">
    <location>
        <begin position="575"/>
        <end position="617"/>
    </location>
</feature>
<protein>
    <recommendedName>
        <fullName evidence="7">Tetratricopeptide repeat protein</fullName>
    </recommendedName>
</protein>
<evidence type="ECO:0008006" key="7">
    <source>
        <dbReference type="Google" id="ProtNLM"/>
    </source>
</evidence>
<keyword evidence="1" id="KW-0802">TPR repeat</keyword>
<keyword evidence="2" id="KW-0175">Coiled coil</keyword>
<dbReference type="PROSITE" id="PS50005">
    <property type="entry name" value="TPR"/>
    <property type="match status" value="2"/>
</dbReference>
<dbReference type="SMART" id="SM00028">
    <property type="entry name" value="TPR"/>
    <property type="match status" value="3"/>
</dbReference>
<dbReference type="SUPFAM" id="SSF48452">
    <property type="entry name" value="TPR-like"/>
    <property type="match status" value="1"/>
</dbReference>
<sequence>MSPVRANTVRLSGSVPGALRSLIFAAFAMTLILTPNAAFAQDGGVRSPFSAGGGLRGIAMGGAQAAIVRDAEALDWNPAGLALVPRTGFLLSRTSYFGEEITESQAVGVVPSWRWGGLALGIRHLGVSGVEERDGRNQVIGSDLGASTMQVALGFGRQFGAWSVGSAVDLNREQVAGSGATGLGLDLGIQVRPYDALTFAPEWLEGVSFGAAWTNLVEPSLRLDQDTVVDPAAFRFGCGYERLGVLGGLLTAALDIETSRVTDTRVFTGLELRIHPALALRSGIGRHGAAMGAGFQYREFDIDYVLEETDLGSVHRVGFAYSFGATTEERREAFVTHQEEALQERLQQASAQREQERIDELLRQTRDLRAAARIEDALATIDVARTLAPDRVDAIELEADCWMDRGRELESHDDFTEAALAYARVLTLVPDHASAIEAQSRVQAESDRIAKRTEKLRERFATSMDAFGRGDLLTARSGFASLVKENKKDAEAKDMLRRTEEAIARKAGEHVSQARRLLARNLLEEAGDEIARAKKLSPELDGLAAAESDLARRRSDRVLRDAGVTSSTTLGVDAMASANSNDGTPAAGSSSGSVGAETSGRAGVSSRSGAGAGASGAKLDPAELSDLYRRGIEASQASRSEDAIRYFELVFSASPGYALVRDNLVREYLTLGMDRFAAGELDGAISIWQRALQVDPDDEKARGYLERALRHKNRSQEILGSNR</sequence>
<gene>
    <name evidence="5" type="ORF">KDA27_09010</name>
</gene>